<evidence type="ECO:0000259" key="1">
    <source>
        <dbReference type="Pfam" id="PF13401"/>
    </source>
</evidence>
<dbReference type="PANTHER" id="PTHR34301">
    <property type="entry name" value="DNA-BINDING PROTEIN-RELATED"/>
    <property type="match status" value="1"/>
</dbReference>
<organism evidence="2 3">
    <name type="scientific">Halomonas korlensis</name>
    <dbReference type="NCBI Taxonomy" id="463301"/>
    <lineage>
        <taxon>Bacteria</taxon>
        <taxon>Pseudomonadati</taxon>
        <taxon>Pseudomonadota</taxon>
        <taxon>Gammaproteobacteria</taxon>
        <taxon>Oceanospirillales</taxon>
        <taxon>Halomonadaceae</taxon>
        <taxon>Halomonas</taxon>
    </lineage>
</organism>
<accession>A0A1I7KI77</accession>
<protein>
    <recommendedName>
        <fullName evidence="1">ORC1/DEAH AAA+ ATPase domain-containing protein</fullName>
    </recommendedName>
</protein>
<dbReference type="InterPro" id="IPR049945">
    <property type="entry name" value="AAA_22"/>
</dbReference>
<dbReference type="Proteomes" id="UP000198693">
    <property type="component" value="Unassembled WGS sequence"/>
</dbReference>
<sequence>MIYFPRHQLAADMADALRGRILFSDAPNGLFLAAPRRTGKTTFLRNDLLPTLEAQGVEVVYVDLWTDQKRDPAELIQATIQEAMAPHRSAIEKLATQLGISKVGLGQWLQIDASPAEEDAISLPAALRLLIEAGGKPVALVIDEAQQAVTTEAGNTLMAALKSARDQLNTPDHIQLMLVMSGSDRDKLLRLVNSHAAPFYGSQIQQMPLLGKAFIEHIADLVVRQQPTQAPVDTDMLLQAFTTYGYRPQLFMEALGQAMSPLAANGDRFERRLLSLASERQRDVEQDMESDYLGLAPLQRAVLWRMLEMGERYRPYNAESLDFYQRITGKPVSAQQAQRALESLRERKPPLAWKSSRGEYAVDDAAMSQWFRGLVDAGRWPPEADS</sequence>
<dbReference type="OrthoDB" id="8576717at2"/>
<feature type="domain" description="ORC1/DEAH AAA+ ATPase" evidence="1">
    <location>
        <begin position="30"/>
        <end position="182"/>
    </location>
</feature>
<name>A0A1I7KI77_9GAMM</name>
<dbReference type="GO" id="GO:0016887">
    <property type="term" value="F:ATP hydrolysis activity"/>
    <property type="evidence" value="ECO:0007669"/>
    <property type="project" value="InterPro"/>
</dbReference>
<dbReference type="Gene3D" id="3.40.50.300">
    <property type="entry name" value="P-loop containing nucleotide triphosphate hydrolases"/>
    <property type="match status" value="1"/>
</dbReference>
<evidence type="ECO:0000313" key="3">
    <source>
        <dbReference type="Proteomes" id="UP000198693"/>
    </source>
</evidence>
<keyword evidence="3" id="KW-1185">Reference proteome</keyword>
<dbReference type="InterPro" id="IPR027417">
    <property type="entry name" value="P-loop_NTPase"/>
</dbReference>
<dbReference type="PANTHER" id="PTHR34301:SF8">
    <property type="entry name" value="ATPASE DOMAIN-CONTAINING PROTEIN"/>
    <property type="match status" value="1"/>
</dbReference>
<reference evidence="3" key="1">
    <citation type="submission" date="2016-10" db="EMBL/GenBank/DDBJ databases">
        <authorList>
            <person name="Varghese N."/>
            <person name="Submissions S."/>
        </authorList>
    </citation>
    <scope>NUCLEOTIDE SEQUENCE [LARGE SCALE GENOMIC DNA]</scope>
    <source>
        <strain evidence="3">CGMCC 1.6981</strain>
    </source>
</reference>
<evidence type="ECO:0000313" key="2">
    <source>
        <dbReference type="EMBL" id="SFU97106.1"/>
    </source>
</evidence>
<gene>
    <name evidence="2" type="ORF">SAMN04487955_12130</name>
</gene>
<proteinExistence type="predicted"/>
<dbReference type="AlphaFoldDB" id="A0A1I7KI77"/>
<dbReference type="STRING" id="463301.SAMN04487955_12130"/>
<dbReference type="Pfam" id="PF13401">
    <property type="entry name" value="AAA_22"/>
    <property type="match status" value="1"/>
</dbReference>
<dbReference type="SUPFAM" id="SSF52540">
    <property type="entry name" value="P-loop containing nucleoside triphosphate hydrolases"/>
    <property type="match status" value="1"/>
</dbReference>
<dbReference type="RefSeq" id="WP_089797616.1">
    <property type="nucleotide sequence ID" value="NZ_FPBP01000021.1"/>
</dbReference>
<dbReference type="EMBL" id="FPBP01000021">
    <property type="protein sequence ID" value="SFU97106.1"/>
    <property type="molecule type" value="Genomic_DNA"/>
</dbReference>